<keyword evidence="5 8" id="KW-0378">Hydrolase</keyword>
<evidence type="ECO:0000256" key="2">
    <source>
        <dbReference type="ARBA" id="ARBA00012150"/>
    </source>
</evidence>
<dbReference type="PANTHER" id="PTHR47268">
    <property type="entry name" value="ACYLPHOSPHATASE"/>
    <property type="match status" value="1"/>
</dbReference>
<dbReference type="PRINTS" id="PR00112">
    <property type="entry name" value="ACYLPHPHTASE"/>
</dbReference>
<feature type="active site" evidence="5">
    <location>
        <position position="36"/>
    </location>
</feature>
<organism evidence="8 9">
    <name type="scientific">Eubacterium multiforme</name>
    <dbReference type="NCBI Taxonomy" id="83339"/>
    <lineage>
        <taxon>Bacteria</taxon>
        <taxon>Bacillati</taxon>
        <taxon>Bacillota</taxon>
        <taxon>Clostridia</taxon>
        <taxon>Eubacteriales</taxon>
        <taxon>Eubacteriaceae</taxon>
        <taxon>Eubacterium</taxon>
    </lineage>
</organism>
<evidence type="ECO:0000256" key="1">
    <source>
        <dbReference type="ARBA" id="ARBA00005614"/>
    </source>
</evidence>
<gene>
    <name evidence="8" type="ORF">J2S18_002025</name>
</gene>
<evidence type="ECO:0000313" key="8">
    <source>
        <dbReference type="EMBL" id="MDQ0150089.1"/>
    </source>
</evidence>
<dbReference type="Pfam" id="PF00708">
    <property type="entry name" value="Acylphosphatase"/>
    <property type="match status" value="1"/>
</dbReference>
<comment type="similarity">
    <text evidence="1 6">Belongs to the acylphosphatase family.</text>
</comment>
<evidence type="ECO:0000313" key="9">
    <source>
        <dbReference type="Proteomes" id="UP001228504"/>
    </source>
</evidence>
<dbReference type="InterPro" id="IPR017968">
    <property type="entry name" value="Acylphosphatase_CS"/>
</dbReference>
<dbReference type="EMBL" id="JAUSUF010000006">
    <property type="protein sequence ID" value="MDQ0150089.1"/>
    <property type="molecule type" value="Genomic_DNA"/>
</dbReference>
<dbReference type="Proteomes" id="UP001228504">
    <property type="component" value="Unassembled WGS sequence"/>
</dbReference>
<dbReference type="EC" id="3.6.1.7" evidence="2 5"/>
<comment type="caution">
    <text evidence="8">The sequence shown here is derived from an EMBL/GenBank/DDBJ whole genome shotgun (WGS) entry which is preliminary data.</text>
</comment>
<accession>A0ABT9UUY2</accession>
<comment type="catalytic activity">
    <reaction evidence="4 5">
        <text>an acyl phosphate + H2O = a carboxylate + phosphate + H(+)</text>
        <dbReference type="Rhea" id="RHEA:14965"/>
        <dbReference type="ChEBI" id="CHEBI:15377"/>
        <dbReference type="ChEBI" id="CHEBI:15378"/>
        <dbReference type="ChEBI" id="CHEBI:29067"/>
        <dbReference type="ChEBI" id="CHEBI:43474"/>
        <dbReference type="ChEBI" id="CHEBI:59918"/>
        <dbReference type="EC" id="3.6.1.7"/>
    </reaction>
</comment>
<evidence type="ECO:0000256" key="6">
    <source>
        <dbReference type="RuleBase" id="RU004168"/>
    </source>
</evidence>
<feature type="domain" description="Acylphosphatase-like" evidence="7">
    <location>
        <begin position="3"/>
        <end position="90"/>
    </location>
</feature>
<feature type="active site" evidence="5">
    <location>
        <position position="18"/>
    </location>
</feature>
<dbReference type="Gene3D" id="3.30.70.100">
    <property type="match status" value="1"/>
</dbReference>
<dbReference type="PROSITE" id="PS00151">
    <property type="entry name" value="ACYLPHOSPHATASE_2"/>
    <property type="match status" value="1"/>
</dbReference>
<dbReference type="InterPro" id="IPR001792">
    <property type="entry name" value="Acylphosphatase-like_dom"/>
</dbReference>
<dbReference type="GO" id="GO:0003998">
    <property type="term" value="F:acylphosphatase activity"/>
    <property type="evidence" value="ECO:0007669"/>
    <property type="project" value="UniProtKB-EC"/>
</dbReference>
<evidence type="ECO:0000259" key="7">
    <source>
        <dbReference type="PROSITE" id="PS51160"/>
    </source>
</evidence>
<evidence type="ECO:0000256" key="4">
    <source>
        <dbReference type="ARBA" id="ARBA00047645"/>
    </source>
</evidence>
<evidence type="ECO:0000256" key="5">
    <source>
        <dbReference type="PROSITE-ProRule" id="PRU00520"/>
    </source>
</evidence>
<proteinExistence type="inferred from homology"/>
<reference evidence="8 9" key="1">
    <citation type="submission" date="2023-07" db="EMBL/GenBank/DDBJ databases">
        <title>Genomic Encyclopedia of Type Strains, Phase IV (KMG-IV): sequencing the most valuable type-strain genomes for metagenomic binning, comparative biology and taxonomic classification.</title>
        <authorList>
            <person name="Goeker M."/>
        </authorList>
    </citation>
    <scope>NUCLEOTIDE SEQUENCE [LARGE SCALE GENOMIC DNA]</scope>
    <source>
        <strain evidence="8 9">DSM 20694</strain>
    </source>
</reference>
<dbReference type="RefSeq" id="WP_307486462.1">
    <property type="nucleotide sequence ID" value="NZ_JAUSUF010000006.1"/>
</dbReference>
<dbReference type="InterPro" id="IPR020456">
    <property type="entry name" value="Acylphosphatase"/>
</dbReference>
<dbReference type="PANTHER" id="PTHR47268:SF4">
    <property type="entry name" value="ACYLPHOSPHATASE"/>
    <property type="match status" value="1"/>
</dbReference>
<evidence type="ECO:0000256" key="3">
    <source>
        <dbReference type="ARBA" id="ARBA00015991"/>
    </source>
</evidence>
<protein>
    <recommendedName>
        <fullName evidence="3 5">acylphosphatase</fullName>
        <ecNumber evidence="2 5">3.6.1.7</ecNumber>
    </recommendedName>
</protein>
<dbReference type="PROSITE" id="PS51160">
    <property type="entry name" value="ACYLPHOSPHATASE_3"/>
    <property type="match status" value="1"/>
</dbReference>
<keyword evidence="9" id="KW-1185">Reference proteome</keyword>
<dbReference type="SUPFAM" id="SSF54975">
    <property type="entry name" value="Acylphosphatase/BLUF domain-like"/>
    <property type="match status" value="1"/>
</dbReference>
<name>A0ABT9UUY2_9FIRM</name>
<sequence>MNRMKVTFTGRVQGVGFRYFVQLNAINYNLTGWVKNLSNGDVLLEVQGNNDTINKFLNIIKKGNGFSKVIDMSITSLPVNLKEKKFKVVY</sequence>
<dbReference type="InterPro" id="IPR036046">
    <property type="entry name" value="Acylphosphatase-like_dom_sf"/>
</dbReference>